<organism evidence="3 4">
    <name type="scientific">Luteipulveratus halotolerans</name>
    <dbReference type="NCBI Taxonomy" id="1631356"/>
    <lineage>
        <taxon>Bacteria</taxon>
        <taxon>Bacillati</taxon>
        <taxon>Actinomycetota</taxon>
        <taxon>Actinomycetes</taxon>
        <taxon>Micrococcales</taxon>
        <taxon>Dermacoccaceae</taxon>
        <taxon>Luteipulveratus</taxon>
    </lineage>
</organism>
<name>A0A0L6CIA9_9MICO</name>
<sequence length="217" mass="23189">MTDVVIPLYDGFTALDVVGPYQVLAFTPGVRVRFVGEQVGPVVDDVRSLTLHTSARLSDVTDPDAVVVPGGPGTEQALNGPIPLWLKDVHEQTTWTTSVCSGALLLAAAGLLDGQDATSHYSVLDVLPMFGARPTQRRVVELPDQHVITAAGVSSGIDMALRLSELLTDRTSAQAVQLWVEYDPQPPFDSGSPAKASADVRERAAAYQQEARTRRTG</sequence>
<dbReference type="PATRIC" id="fig|1631356.3.peg.2110"/>
<dbReference type="RefSeq" id="WP_050669889.1">
    <property type="nucleotide sequence ID" value="NZ_LAIR01000002.1"/>
</dbReference>
<evidence type="ECO:0000256" key="1">
    <source>
        <dbReference type="SAM" id="MobiDB-lite"/>
    </source>
</evidence>
<evidence type="ECO:0000259" key="2">
    <source>
        <dbReference type="Pfam" id="PF01965"/>
    </source>
</evidence>
<dbReference type="InterPro" id="IPR052158">
    <property type="entry name" value="INH-QAR"/>
</dbReference>
<evidence type="ECO:0000313" key="4">
    <source>
        <dbReference type="Proteomes" id="UP000037397"/>
    </source>
</evidence>
<proteinExistence type="predicted"/>
<evidence type="ECO:0000313" key="3">
    <source>
        <dbReference type="EMBL" id="KNX37531.1"/>
    </source>
</evidence>
<dbReference type="GO" id="GO:0006355">
    <property type="term" value="P:regulation of DNA-templated transcription"/>
    <property type="evidence" value="ECO:0007669"/>
    <property type="project" value="TreeGrafter"/>
</dbReference>
<dbReference type="AlphaFoldDB" id="A0A0L6CIA9"/>
<feature type="region of interest" description="Disordered" evidence="1">
    <location>
        <begin position="184"/>
        <end position="217"/>
    </location>
</feature>
<protein>
    <recommendedName>
        <fullName evidence="2">DJ-1/PfpI domain-containing protein</fullName>
    </recommendedName>
</protein>
<dbReference type="PANTHER" id="PTHR43130:SF2">
    <property type="entry name" value="DJ-1_PFPI DOMAIN-CONTAINING PROTEIN"/>
    <property type="match status" value="1"/>
</dbReference>
<dbReference type="Proteomes" id="UP000037397">
    <property type="component" value="Unassembled WGS sequence"/>
</dbReference>
<dbReference type="InterPro" id="IPR002818">
    <property type="entry name" value="DJ-1/PfpI"/>
</dbReference>
<dbReference type="InterPro" id="IPR029062">
    <property type="entry name" value="Class_I_gatase-like"/>
</dbReference>
<dbReference type="Gene3D" id="3.40.50.880">
    <property type="match status" value="1"/>
</dbReference>
<dbReference type="Pfam" id="PF01965">
    <property type="entry name" value="DJ-1_PfpI"/>
    <property type="match status" value="1"/>
</dbReference>
<reference evidence="4" key="1">
    <citation type="submission" date="2015-03" db="EMBL/GenBank/DDBJ databases">
        <title>Luteipulveratus halotolerans sp. nov., a novel actinobacterium (Dermacoccaceae) from Sarawak, Malaysia.</title>
        <authorList>
            <person name="Juboi H."/>
            <person name="Basik A."/>
            <person name="Shamsul S.S."/>
            <person name="Arnold P."/>
            <person name="Schmitt E.K."/>
            <person name="Sanglier J.-J."/>
            <person name="Yeo T."/>
        </authorList>
    </citation>
    <scope>NUCLEOTIDE SEQUENCE [LARGE SCALE GENOMIC DNA]</scope>
    <source>
        <strain evidence="4">C296001</strain>
    </source>
</reference>
<dbReference type="OrthoDB" id="3194870at2"/>
<comment type="caution">
    <text evidence="3">The sequence shown here is derived from an EMBL/GenBank/DDBJ whole genome shotgun (WGS) entry which is preliminary data.</text>
</comment>
<gene>
    <name evidence="3" type="ORF">VV01_10815</name>
</gene>
<accession>A0A0L6CIA9</accession>
<feature type="domain" description="DJ-1/PfpI" evidence="2">
    <location>
        <begin position="4"/>
        <end position="165"/>
    </location>
</feature>
<dbReference type="STRING" id="1631356.VV01_10815"/>
<dbReference type="CDD" id="cd03139">
    <property type="entry name" value="GATase1_PfpI_2"/>
    <property type="match status" value="1"/>
</dbReference>
<keyword evidence="4" id="KW-1185">Reference proteome</keyword>
<dbReference type="PANTHER" id="PTHR43130">
    <property type="entry name" value="ARAC-FAMILY TRANSCRIPTIONAL REGULATOR"/>
    <property type="match status" value="1"/>
</dbReference>
<dbReference type="EMBL" id="LAIR01000002">
    <property type="protein sequence ID" value="KNX37531.1"/>
    <property type="molecule type" value="Genomic_DNA"/>
</dbReference>
<dbReference type="SUPFAM" id="SSF52317">
    <property type="entry name" value="Class I glutamine amidotransferase-like"/>
    <property type="match status" value="1"/>
</dbReference>